<feature type="compositionally biased region" description="Basic and acidic residues" evidence="2">
    <location>
        <begin position="411"/>
        <end position="421"/>
    </location>
</feature>
<evidence type="ECO:0000313" key="4">
    <source>
        <dbReference type="EMBL" id="TFK25918.1"/>
    </source>
</evidence>
<feature type="compositionally biased region" description="Polar residues" evidence="2">
    <location>
        <begin position="509"/>
        <end position="519"/>
    </location>
</feature>
<sequence>MSGPPPNQIINFTLQELLRKREEGRRAEEILNALAAQANASGARLHLTNPPTNQVNNGAAARSSSATVTAITQPVGQHVWQTTQNGPRSTGQLRALQHPPHANIGQVQPDYNDNNIGISRTSRTQDPIYQSNFNRQTSSLSQVASSARTNVPPTNPEQGPSTAKRNGLPIHDIQKNNQYTNNWRAQVPTLKQAPIANTAQVGRSATTSQLVRREGFQQVPNQTHPQIIRLEEAQPNHTAGNRVPQPGQVSNQAHSQFQRKPYGYPSTSNHSPYHSALNVDTQAQDPRNLLPRLSQATIKDMWRRINEWRALLQVPNAFFDFKEAFGFGNGWKVALQNGEVMVYFNDDQGMRYQDFVLEIELRALPEAPAAGPSRIFVQPDTSATTVATFAPQATPPATTSISLKGRSPSDANKKTLAKDLLRAFGKRPRPISSTDVAPPPKRLSTAYPNNLPGSSVPIIGPTTHSAQHEGSEIPSTTKPVDSVDANSAAGPSRPARSPPRLNGTPPIIPQSNGSHTIQFASREGGPDVPALRAASPTSLSEPVSSAHEPSKPATISPSHRGESVQSDAQGNVIRPIQPVPRQTMVPGFLSRTASPTPLHSDRPSPPPPPKSAAPSTSSCSLGNPSNSPSRTSQILQPSPSEEREPLFLPSMSPTSSRAPSPTHFEPFGSLSKKRTQLAYVLVPLPPPHTIRYRQLQNAGRISSKDKGKGVVRGHPPPEFPITPQSPDEDMKYDFSYDAQGSKIQEGLERDLMEVACTRMQRLPCKWGGCQVVMSSVYGLLEHLRQQHRKSFTKGKLYSCPWTMCGTPSRYGDRHWLKHALDYLLCPYKGCKSGFRTLGALRRHIEVHARKESEAHDGDPFKPAWMPIRPSNLVDPPPAPDILPAYRVLPLNVRPAPISDERRQALTPLVKQKISALWKPRFDRTRKFKLENQNDEGQGVYRYDFITDHPFRVSQYQSVPVKNGRFEPLNSEEVTELVENGLVILEDPDSVQPPRELSPLADERPQSHSPSPEFPRSIRRGVSFEEGAVELMLTGN</sequence>
<feature type="compositionally biased region" description="Polar residues" evidence="2">
    <location>
        <begin position="265"/>
        <end position="274"/>
    </location>
</feature>
<dbReference type="GO" id="GO:0008270">
    <property type="term" value="F:zinc ion binding"/>
    <property type="evidence" value="ECO:0007669"/>
    <property type="project" value="UniProtKB-KW"/>
</dbReference>
<name>A0A5C3LC64_COPMA</name>
<feature type="compositionally biased region" description="Low complexity" evidence="2">
    <location>
        <begin position="487"/>
        <end position="500"/>
    </location>
</feature>
<feature type="region of interest" description="Disordered" evidence="2">
    <location>
        <begin position="703"/>
        <end position="726"/>
    </location>
</feature>
<evidence type="ECO:0000256" key="1">
    <source>
        <dbReference type="PROSITE-ProRule" id="PRU00042"/>
    </source>
</evidence>
<dbReference type="AlphaFoldDB" id="A0A5C3LC64"/>
<dbReference type="PROSITE" id="PS00028">
    <property type="entry name" value="ZINC_FINGER_C2H2_1"/>
    <property type="match status" value="1"/>
</dbReference>
<feature type="region of interest" description="Disordered" evidence="2">
    <location>
        <begin position="987"/>
        <end position="1019"/>
    </location>
</feature>
<reference evidence="4 5" key="1">
    <citation type="journal article" date="2019" name="Nat. Ecol. Evol.">
        <title>Megaphylogeny resolves global patterns of mushroom evolution.</title>
        <authorList>
            <person name="Varga T."/>
            <person name="Krizsan K."/>
            <person name="Foldi C."/>
            <person name="Dima B."/>
            <person name="Sanchez-Garcia M."/>
            <person name="Sanchez-Ramirez S."/>
            <person name="Szollosi G.J."/>
            <person name="Szarkandi J.G."/>
            <person name="Papp V."/>
            <person name="Albert L."/>
            <person name="Andreopoulos W."/>
            <person name="Angelini C."/>
            <person name="Antonin V."/>
            <person name="Barry K.W."/>
            <person name="Bougher N.L."/>
            <person name="Buchanan P."/>
            <person name="Buyck B."/>
            <person name="Bense V."/>
            <person name="Catcheside P."/>
            <person name="Chovatia M."/>
            <person name="Cooper J."/>
            <person name="Damon W."/>
            <person name="Desjardin D."/>
            <person name="Finy P."/>
            <person name="Geml J."/>
            <person name="Haridas S."/>
            <person name="Hughes K."/>
            <person name="Justo A."/>
            <person name="Karasinski D."/>
            <person name="Kautmanova I."/>
            <person name="Kiss B."/>
            <person name="Kocsube S."/>
            <person name="Kotiranta H."/>
            <person name="LaButti K.M."/>
            <person name="Lechner B.E."/>
            <person name="Liimatainen K."/>
            <person name="Lipzen A."/>
            <person name="Lukacs Z."/>
            <person name="Mihaltcheva S."/>
            <person name="Morgado L.N."/>
            <person name="Niskanen T."/>
            <person name="Noordeloos M.E."/>
            <person name="Ohm R.A."/>
            <person name="Ortiz-Santana B."/>
            <person name="Ovrebo C."/>
            <person name="Racz N."/>
            <person name="Riley R."/>
            <person name="Savchenko A."/>
            <person name="Shiryaev A."/>
            <person name="Soop K."/>
            <person name="Spirin V."/>
            <person name="Szebenyi C."/>
            <person name="Tomsovsky M."/>
            <person name="Tulloss R.E."/>
            <person name="Uehling J."/>
            <person name="Grigoriev I.V."/>
            <person name="Vagvolgyi C."/>
            <person name="Papp T."/>
            <person name="Martin F.M."/>
            <person name="Miettinen O."/>
            <person name="Hibbett D.S."/>
            <person name="Nagy L.G."/>
        </authorList>
    </citation>
    <scope>NUCLEOTIDE SEQUENCE [LARGE SCALE GENOMIC DNA]</scope>
    <source>
        <strain evidence="4 5">CBS 121175</strain>
    </source>
</reference>
<dbReference type="STRING" id="230819.A0A5C3LC64"/>
<dbReference type="Proteomes" id="UP000307440">
    <property type="component" value="Unassembled WGS sequence"/>
</dbReference>
<proteinExistence type="predicted"/>
<accession>A0A5C3LC64</accession>
<keyword evidence="1" id="KW-0479">Metal-binding</keyword>
<evidence type="ECO:0000259" key="3">
    <source>
        <dbReference type="PROSITE" id="PS50157"/>
    </source>
</evidence>
<feature type="compositionally biased region" description="Polar residues" evidence="2">
    <location>
        <begin position="553"/>
        <end position="569"/>
    </location>
</feature>
<feature type="region of interest" description="Disordered" evidence="2">
    <location>
        <begin position="139"/>
        <end position="169"/>
    </location>
</feature>
<dbReference type="InterPro" id="IPR013087">
    <property type="entry name" value="Znf_C2H2_type"/>
</dbReference>
<feature type="compositionally biased region" description="Polar residues" evidence="2">
    <location>
        <begin position="247"/>
        <end position="258"/>
    </location>
</feature>
<feature type="compositionally biased region" description="Polar residues" evidence="2">
    <location>
        <begin position="139"/>
        <end position="164"/>
    </location>
</feature>
<feature type="region of interest" description="Disordered" evidence="2">
    <location>
        <begin position="237"/>
        <end position="274"/>
    </location>
</feature>
<gene>
    <name evidence="4" type="ORF">FA15DRAFT_755387</name>
</gene>
<keyword evidence="1" id="KW-0862">Zinc</keyword>
<keyword evidence="1" id="KW-0863">Zinc-finger</keyword>
<evidence type="ECO:0000256" key="2">
    <source>
        <dbReference type="SAM" id="MobiDB-lite"/>
    </source>
</evidence>
<evidence type="ECO:0000313" key="5">
    <source>
        <dbReference type="Proteomes" id="UP000307440"/>
    </source>
</evidence>
<organism evidence="4 5">
    <name type="scientific">Coprinopsis marcescibilis</name>
    <name type="common">Agaric fungus</name>
    <name type="synonym">Psathyrella marcescibilis</name>
    <dbReference type="NCBI Taxonomy" id="230819"/>
    <lineage>
        <taxon>Eukaryota</taxon>
        <taxon>Fungi</taxon>
        <taxon>Dikarya</taxon>
        <taxon>Basidiomycota</taxon>
        <taxon>Agaricomycotina</taxon>
        <taxon>Agaricomycetes</taxon>
        <taxon>Agaricomycetidae</taxon>
        <taxon>Agaricales</taxon>
        <taxon>Agaricineae</taxon>
        <taxon>Psathyrellaceae</taxon>
        <taxon>Coprinopsis</taxon>
    </lineage>
</organism>
<dbReference type="SMART" id="SM00355">
    <property type="entry name" value="ZnF_C2H2"/>
    <property type="match status" value="2"/>
</dbReference>
<feature type="region of interest" description="Disordered" evidence="2">
    <location>
        <begin position="101"/>
        <end position="126"/>
    </location>
</feature>
<feature type="compositionally biased region" description="Polar residues" evidence="2">
    <location>
        <begin position="105"/>
        <end position="126"/>
    </location>
</feature>
<feature type="compositionally biased region" description="Polar residues" evidence="2">
    <location>
        <begin position="621"/>
        <end position="639"/>
    </location>
</feature>
<dbReference type="OrthoDB" id="3071175at2759"/>
<protein>
    <recommendedName>
        <fullName evidence="3">C2H2-type domain-containing protein</fullName>
    </recommendedName>
</protein>
<dbReference type="PROSITE" id="PS50157">
    <property type="entry name" value="ZINC_FINGER_C2H2_2"/>
    <property type="match status" value="1"/>
</dbReference>
<feature type="domain" description="C2H2-type" evidence="3">
    <location>
        <begin position="823"/>
        <end position="852"/>
    </location>
</feature>
<keyword evidence="5" id="KW-1185">Reference proteome</keyword>
<feature type="region of interest" description="Disordered" evidence="2">
    <location>
        <begin position="393"/>
        <end position="669"/>
    </location>
</feature>
<dbReference type="EMBL" id="ML210180">
    <property type="protein sequence ID" value="TFK25918.1"/>
    <property type="molecule type" value="Genomic_DNA"/>
</dbReference>